<feature type="region of interest" description="Disordered" evidence="2">
    <location>
        <begin position="650"/>
        <end position="674"/>
    </location>
</feature>
<keyword evidence="1" id="KW-0378">Hydrolase</keyword>
<dbReference type="InterPro" id="IPR035965">
    <property type="entry name" value="PAS-like_dom_sf"/>
</dbReference>
<dbReference type="SMART" id="SM00091">
    <property type="entry name" value="PAS"/>
    <property type="match status" value="1"/>
</dbReference>
<dbReference type="PANTHER" id="PTHR43156:SF2">
    <property type="entry name" value="STAGE II SPORULATION PROTEIN E"/>
    <property type="match status" value="1"/>
</dbReference>
<feature type="transmembrane region" description="Helical" evidence="3">
    <location>
        <begin position="84"/>
        <end position="107"/>
    </location>
</feature>
<keyword evidence="3" id="KW-1133">Transmembrane helix</keyword>
<dbReference type="Pfam" id="PF08448">
    <property type="entry name" value="PAS_4"/>
    <property type="match status" value="1"/>
</dbReference>
<dbReference type="InterPro" id="IPR003018">
    <property type="entry name" value="GAF"/>
</dbReference>
<dbReference type="InterPro" id="IPR013656">
    <property type="entry name" value="PAS_4"/>
</dbReference>
<dbReference type="KEGG" id="bsol:FSW04_00615"/>
<evidence type="ECO:0000256" key="3">
    <source>
        <dbReference type="SAM" id="Phobius"/>
    </source>
</evidence>
<feature type="domain" description="PAC" evidence="5">
    <location>
        <begin position="388"/>
        <end position="444"/>
    </location>
</feature>
<proteinExistence type="predicted"/>
<dbReference type="Pfam" id="PF01590">
    <property type="entry name" value="GAF"/>
    <property type="match status" value="2"/>
</dbReference>
<sequence length="674" mass="71690">MDPGAPTTAQDPVRLRALPAALGILVVVAVADLIVGTGVVLVPLLVAGPLAMAAGGQQLQTAAAAAVAVALAVALAAHDGVLGQSAGLTAIAAVAAGGALAIVLAGLHERLAGTVRRHDAELEAERAARRRTELLARAGELLESPMDPGTLLQRISALPVPEHADLAIIDLLQPDGTVRGAVTAGTDTELADALAEMRERFPLSLQTDHPVAEALRTGEPRLLKGLSDEQLQGYARSAEHFELVLRASYRSAIVLPLRARGRTWGALSYIRLRDGVPFDEDDLALGLDLARRAAMALDNARLFAELDATEQRLEAIVANLGESVMALEPGGGFLFANAAAARIAGFDSVDDLVAGNLHEVLARWTFLDEHGREVPFEAQPLGAAFAGTQPEPMLLHSVDRRTGRDGWVLSRATPVRDDAGDVAFVVHVTEDVTTVKRQEARERLLSSASKLLGSSLDVAATLDKAAWAAVPELADWSRVDLIDERGDLVQAAVAHRDLDRVELMHEWRRDFPPRREDTRGPWEVLRTGRSILWDRVDPADIQRYAQSDRHAHLMREIDTRSVAVVPLTVGDTVIGTLQLATTSASNRLLGRPELALAEELARRAAIAVENARVHAARTHIATTLQRSLLPPRLPVIPGLAIAARFRAAGGPPTSAATSTTSSRPATAGSCSWAT</sequence>
<evidence type="ECO:0000256" key="2">
    <source>
        <dbReference type="SAM" id="MobiDB-lite"/>
    </source>
</evidence>
<dbReference type="AlphaFoldDB" id="A0A5B8TZR2"/>
<dbReference type="GO" id="GO:0016791">
    <property type="term" value="F:phosphatase activity"/>
    <property type="evidence" value="ECO:0007669"/>
    <property type="project" value="TreeGrafter"/>
</dbReference>
<dbReference type="OrthoDB" id="118142at2"/>
<keyword evidence="3" id="KW-0472">Membrane</keyword>
<dbReference type="EMBL" id="CP042430">
    <property type="protein sequence ID" value="QEC46218.1"/>
    <property type="molecule type" value="Genomic_DNA"/>
</dbReference>
<dbReference type="SMART" id="SM00065">
    <property type="entry name" value="GAF"/>
    <property type="match status" value="2"/>
</dbReference>
<keyword evidence="7" id="KW-1185">Reference proteome</keyword>
<dbReference type="InterPro" id="IPR029016">
    <property type="entry name" value="GAF-like_dom_sf"/>
</dbReference>
<dbReference type="SUPFAM" id="SSF55785">
    <property type="entry name" value="PYP-like sensor domain (PAS domain)"/>
    <property type="match status" value="1"/>
</dbReference>
<organism evidence="6 7">
    <name type="scientific">Baekduia soli</name>
    <dbReference type="NCBI Taxonomy" id="496014"/>
    <lineage>
        <taxon>Bacteria</taxon>
        <taxon>Bacillati</taxon>
        <taxon>Actinomycetota</taxon>
        <taxon>Thermoleophilia</taxon>
        <taxon>Solirubrobacterales</taxon>
        <taxon>Baekduiaceae</taxon>
        <taxon>Baekduia</taxon>
    </lineage>
</organism>
<dbReference type="InterPro" id="IPR000700">
    <property type="entry name" value="PAS-assoc_C"/>
</dbReference>
<evidence type="ECO:0000313" key="7">
    <source>
        <dbReference type="Proteomes" id="UP000321805"/>
    </source>
</evidence>
<dbReference type="NCBIfam" id="TIGR00229">
    <property type="entry name" value="sensory_box"/>
    <property type="match status" value="1"/>
</dbReference>
<protein>
    <submittedName>
        <fullName evidence="6">GAF domain-containing protein</fullName>
    </submittedName>
</protein>
<feature type="domain" description="PAS" evidence="4">
    <location>
        <begin position="309"/>
        <end position="346"/>
    </location>
</feature>
<gene>
    <name evidence="6" type="ORF">FSW04_00615</name>
</gene>
<dbReference type="Gene3D" id="3.30.450.20">
    <property type="entry name" value="PAS domain"/>
    <property type="match status" value="1"/>
</dbReference>
<feature type="transmembrane region" description="Helical" evidence="3">
    <location>
        <begin position="59"/>
        <end position="78"/>
    </location>
</feature>
<reference evidence="6 7" key="1">
    <citation type="journal article" date="2018" name="J. Microbiol.">
        <title>Baekduia soli gen. nov., sp. nov., a novel bacterium isolated from the soil of Baekdu Mountain and proposal of a novel family name, Baekduiaceae fam. nov.</title>
        <authorList>
            <person name="An D.S."/>
            <person name="Siddiqi M.Z."/>
            <person name="Kim K.H."/>
            <person name="Yu H.S."/>
            <person name="Im W.T."/>
        </authorList>
    </citation>
    <scope>NUCLEOTIDE SEQUENCE [LARGE SCALE GENOMIC DNA]</scope>
    <source>
        <strain evidence="6 7">BR7-21</strain>
    </source>
</reference>
<dbReference type="Gene3D" id="3.30.450.40">
    <property type="match status" value="2"/>
</dbReference>
<dbReference type="PANTHER" id="PTHR43156">
    <property type="entry name" value="STAGE II SPORULATION PROTEIN E-RELATED"/>
    <property type="match status" value="1"/>
</dbReference>
<evidence type="ECO:0000313" key="6">
    <source>
        <dbReference type="EMBL" id="QEC46218.1"/>
    </source>
</evidence>
<dbReference type="RefSeq" id="WP_146915185.1">
    <property type="nucleotide sequence ID" value="NZ_CP042430.1"/>
</dbReference>
<name>A0A5B8TZR2_9ACTN</name>
<feature type="transmembrane region" description="Helical" evidence="3">
    <location>
        <begin position="20"/>
        <end position="47"/>
    </location>
</feature>
<evidence type="ECO:0000259" key="4">
    <source>
        <dbReference type="PROSITE" id="PS50112"/>
    </source>
</evidence>
<keyword evidence="3" id="KW-0812">Transmembrane</keyword>
<dbReference type="PROSITE" id="PS50113">
    <property type="entry name" value="PAC"/>
    <property type="match status" value="1"/>
</dbReference>
<accession>A0A5B8TZR2</accession>
<dbReference type="InterPro" id="IPR000014">
    <property type="entry name" value="PAS"/>
</dbReference>
<dbReference type="InterPro" id="IPR052016">
    <property type="entry name" value="Bact_Sigma-Reg"/>
</dbReference>
<evidence type="ECO:0000259" key="5">
    <source>
        <dbReference type="PROSITE" id="PS50113"/>
    </source>
</evidence>
<dbReference type="Proteomes" id="UP000321805">
    <property type="component" value="Chromosome"/>
</dbReference>
<evidence type="ECO:0000256" key="1">
    <source>
        <dbReference type="ARBA" id="ARBA00022801"/>
    </source>
</evidence>
<dbReference type="SUPFAM" id="SSF55781">
    <property type="entry name" value="GAF domain-like"/>
    <property type="match status" value="2"/>
</dbReference>
<dbReference type="PROSITE" id="PS50112">
    <property type="entry name" value="PAS"/>
    <property type="match status" value="1"/>
</dbReference>